<reference evidence="1 2" key="1">
    <citation type="submission" date="2014-05" db="EMBL/GenBank/DDBJ databases">
        <title>Draft Genome Sequence of Kitasatospora cheerisanensis KCTC 2395.</title>
        <authorList>
            <person name="Nam D.H."/>
        </authorList>
    </citation>
    <scope>NUCLEOTIDE SEQUENCE [LARGE SCALE GENOMIC DNA]</scope>
    <source>
        <strain evidence="1 2">KCTC 2395</strain>
    </source>
</reference>
<protein>
    <submittedName>
        <fullName evidence="1">Uncharacterized protein</fullName>
    </submittedName>
</protein>
<evidence type="ECO:0000313" key="2">
    <source>
        <dbReference type="Proteomes" id="UP000027178"/>
    </source>
</evidence>
<dbReference type="HOGENOM" id="CLU_185376_0_0_11"/>
<evidence type="ECO:0000313" key="1">
    <source>
        <dbReference type="EMBL" id="KDN86717.1"/>
    </source>
</evidence>
<dbReference type="AlphaFoldDB" id="A0A066YZT4"/>
<dbReference type="EMBL" id="JNBY01000056">
    <property type="protein sequence ID" value="KDN86717.1"/>
    <property type="molecule type" value="Genomic_DNA"/>
</dbReference>
<gene>
    <name evidence="1" type="ORF">KCH_15340</name>
</gene>
<proteinExistence type="predicted"/>
<dbReference type="Proteomes" id="UP000027178">
    <property type="component" value="Unassembled WGS sequence"/>
</dbReference>
<dbReference type="PATRIC" id="fig|1348663.4.peg.1474"/>
<keyword evidence="2" id="KW-1185">Reference proteome</keyword>
<dbReference type="RefSeq" id="WP_035860368.1">
    <property type="nucleotide sequence ID" value="NZ_KK853997.1"/>
</dbReference>
<sequence>MARQRVTFELDPAGIREVLRAPEVKAMVDGAAEQIARHVQAEVPAGVEVEVRAYTTDREAATVAVPDRRAMGWQARDGILTRAAASIGAEVKERGG</sequence>
<accession>A0A066YZT4</accession>
<organism evidence="1 2">
    <name type="scientific">Kitasatospora cheerisanensis KCTC 2395</name>
    <dbReference type="NCBI Taxonomy" id="1348663"/>
    <lineage>
        <taxon>Bacteria</taxon>
        <taxon>Bacillati</taxon>
        <taxon>Actinomycetota</taxon>
        <taxon>Actinomycetes</taxon>
        <taxon>Kitasatosporales</taxon>
        <taxon>Streptomycetaceae</taxon>
        <taxon>Kitasatospora</taxon>
    </lineage>
</organism>
<comment type="caution">
    <text evidence="1">The sequence shown here is derived from an EMBL/GenBank/DDBJ whole genome shotgun (WGS) entry which is preliminary data.</text>
</comment>
<dbReference type="eggNOG" id="ENOG5032AKJ">
    <property type="taxonomic scope" value="Bacteria"/>
</dbReference>
<name>A0A066YZT4_9ACTN</name>
<dbReference type="OrthoDB" id="4243913at2"/>